<keyword evidence="3" id="KW-1185">Reference proteome</keyword>
<evidence type="ECO:0000313" key="2">
    <source>
        <dbReference type="EMBL" id="CAD8113199.1"/>
    </source>
</evidence>
<comment type="caution">
    <text evidence="2">The sequence shown here is derived from an EMBL/GenBank/DDBJ whole genome shotgun (WGS) entry which is preliminary data.</text>
</comment>
<sequence>MSSKLFEIFTLLLLFNVSGSQCCLARQAKIKSIIRGYKKNVLHQCNGALISSKILNGFLGGNNGSCLRDTIYTLFTYTWSSTGYSITFDLTQKYELNTLKIWFWDGDNRFYKIQIYIILESSETQIYDNFVQSVFTIYFPDQMVKGFRILNVAGNTYNSYLHLIKMEAYYKENLLK</sequence>
<keyword evidence="1" id="KW-0732">Signal</keyword>
<proteinExistence type="predicted"/>
<protein>
    <recommendedName>
        <fullName evidence="4">F5/8 type C domain-containing protein</fullName>
    </recommendedName>
</protein>
<dbReference type="OrthoDB" id="304651at2759"/>
<reference evidence="2" key="1">
    <citation type="submission" date="2021-01" db="EMBL/GenBank/DDBJ databases">
        <authorList>
            <consortium name="Genoscope - CEA"/>
            <person name="William W."/>
        </authorList>
    </citation>
    <scope>NUCLEOTIDE SEQUENCE</scope>
</reference>
<accession>A0A8S1QBQ2</accession>
<name>A0A8S1QBQ2_9CILI</name>
<dbReference type="EMBL" id="CAJJDN010000102">
    <property type="protein sequence ID" value="CAD8113199.1"/>
    <property type="molecule type" value="Genomic_DNA"/>
</dbReference>
<feature type="signal peptide" evidence="1">
    <location>
        <begin position="1"/>
        <end position="20"/>
    </location>
</feature>
<gene>
    <name evidence="2" type="ORF">PSON_ATCC_30995.1.T1020165</name>
</gene>
<organism evidence="2 3">
    <name type="scientific">Paramecium sonneborni</name>
    <dbReference type="NCBI Taxonomy" id="65129"/>
    <lineage>
        <taxon>Eukaryota</taxon>
        <taxon>Sar</taxon>
        <taxon>Alveolata</taxon>
        <taxon>Ciliophora</taxon>
        <taxon>Intramacronucleata</taxon>
        <taxon>Oligohymenophorea</taxon>
        <taxon>Peniculida</taxon>
        <taxon>Parameciidae</taxon>
        <taxon>Paramecium</taxon>
    </lineage>
</organism>
<evidence type="ECO:0000256" key="1">
    <source>
        <dbReference type="SAM" id="SignalP"/>
    </source>
</evidence>
<evidence type="ECO:0000313" key="3">
    <source>
        <dbReference type="Proteomes" id="UP000692954"/>
    </source>
</evidence>
<dbReference type="AlphaFoldDB" id="A0A8S1QBQ2"/>
<evidence type="ECO:0008006" key="4">
    <source>
        <dbReference type="Google" id="ProtNLM"/>
    </source>
</evidence>
<feature type="chain" id="PRO_5035742074" description="F5/8 type C domain-containing protein" evidence="1">
    <location>
        <begin position="21"/>
        <end position="176"/>
    </location>
</feature>
<dbReference type="Proteomes" id="UP000692954">
    <property type="component" value="Unassembled WGS sequence"/>
</dbReference>